<dbReference type="AlphaFoldDB" id="A0AA36MEN4"/>
<protein>
    <recommendedName>
        <fullName evidence="4">Protein kinase domain-containing protein</fullName>
    </recommendedName>
</protein>
<dbReference type="SUPFAM" id="SSF56112">
    <property type="entry name" value="Protein kinase-like (PK-like)"/>
    <property type="match status" value="1"/>
</dbReference>
<organism evidence="2 3">
    <name type="scientific">Cylicocyclus nassatus</name>
    <name type="common">Nematode worm</name>
    <dbReference type="NCBI Taxonomy" id="53992"/>
    <lineage>
        <taxon>Eukaryota</taxon>
        <taxon>Metazoa</taxon>
        <taxon>Ecdysozoa</taxon>
        <taxon>Nematoda</taxon>
        <taxon>Chromadorea</taxon>
        <taxon>Rhabditida</taxon>
        <taxon>Rhabditina</taxon>
        <taxon>Rhabditomorpha</taxon>
        <taxon>Strongyloidea</taxon>
        <taxon>Strongylidae</taxon>
        <taxon>Cylicocyclus</taxon>
    </lineage>
</organism>
<comment type="caution">
    <text evidence="2">The sequence shown here is derived from an EMBL/GenBank/DDBJ whole genome shotgun (WGS) entry which is preliminary data.</text>
</comment>
<feature type="binding site" evidence="1">
    <location>
        <position position="96"/>
    </location>
    <ligand>
        <name>ATP</name>
        <dbReference type="ChEBI" id="CHEBI:30616"/>
    </ligand>
</feature>
<dbReference type="InterPro" id="IPR011009">
    <property type="entry name" value="Kinase-like_dom_sf"/>
</dbReference>
<keyword evidence="1" id="KW-0067">ATP-binding</keyword>
<proteinExistence type="predicted"/>
<dbReference type="EMBL" id="CATQJL010000326">
    <property type="protein sequence ID" value="CAJ0609741.1"/>
    <property type="molecule type" value="Genomic_DNA"/>
</dbReference>
<reference evidence="2" key="1">
    <citation type="submission" date="2023-07" db="EMBL/GenBank/DDBJ databases">
        <authorList>
            <consortium name="CYATHOMIX"/>
        </authorList>
    </citation>
    <scope>NUCLEOTIDE SEQUENCE</scope>
    <source>
        <strain evidence="2">N/A</strain>
    </source>
</reference>
<name>A0AA36MEN4_CYLNA</name>
<evidence type="ECO:0008006" key="4">
    <source>
        <dbReference type="Google" id="ProtNLM"/>
    </source>
</evidence>
<evidence type="ECO:0000313" key="3">
    <source>
        <dbReference type="Proteomes" id="UP001176961"/>
    </source>
</evidence>
<accession>A0AA36MEN4</accession>
<gene>
    <name evidence="2" type="ORF">CYNAS_LOCUS21724</name>
</gene>
<sequence>MNRKRLQIGPLKKDHSQCGFDPSKGMITGKSAENKIMGQMNYIRMYLAGKLVFPPDTREYSFEFNDLEELASLGNGSFGTVKKMRHIPTGKLMAVKVSFDISPSHTGVTIVALNAILHHHIGEYLC</sequence>
<dbReference type="PROSITE" id="PS00107">
    <property type="entry name" value="PROTEIN_KINASE_ATP"/>
    <property type="match status" value="1"/>
</dbReference>
<dbReference type="Proteomes" id="UP001176961">
    <property type="component" value="Unassembled WGS sequence"/>
</dbReference>
<dbReference type="Gene3D" id="3.30.200.20">
    <property type="entry name" value="Phosphorylase Kinase, domain 1"/>
    <property type="match status" value="1"/>
</dbReference>
<keyword evidence="3" id="KW-1185">Reference proteome</keyword>
<evidence type="ECO:0000313" key="2">
    <source>
        <dbReference type="EMBL" id="CAJ0609741.1"/>
    </source>
</evidence>
<dbReference type="InterPro" id="IPR017441">
    <property type="entry name" value="Protein_kinase_ATP_BS"/>
</dbReference>
<evidence type="ECO:0000256" key="1">
    <source>
        <dbReference type="PROSITE-ProRule" id="PRU10141"/>
    </source>
</evidence>
<dbReference type="GO" id="GO:0005524">
    <property type="term" value="F:ATP binding"/>
    <property type="evidence" value="ECO:0007669"/>
    <property type="project" value="UniProtKB-UniRule"/>
</dbReference>
<keyword evidence="1" id="KW-0547">Nucleotide-binding</keyword>